<reference evidence="1 2" key="1">
    <citation type="journal article" date="2007" name="Proc. Natl. Acad. Sci. U.S.A.">
        <title>The tiny eukaryote Ostreococcus provides genomic insights into the paradox of plankton speciation.</title>
        <authorList>
            <person name="Palenik B."/>
            <person name="Grimwood J."/>
            <person name="Aerts A."/>
            <person name="Rouze P."/>
            <person name="Salamov A."/>
            <person name="Putnam N."/>
            <person name="Dupont C."/>
            <person name="Jorgensen R."/>
            <person name="Derelle E."/>
            <person name="Rombauts S."/>
            <person name="Zhou K."/>
            <person name="Otillar R."/>
            <person name="Merchant S.S."/>
            <person name="Podell S."/>
            <person name="Gaasterland T."/>
            <person name="Napoli C."/>
            <person name="Gendler K."/>
            <person name="Manuell A."/>
            <person name="Tai V."/>
            <person name="Vallon O."/>
            <person name="Piganeau G."/>
            <person name="Jancek S."/>
            <person name="Heijde M."/>
            <person name="Jabbari K."/>
            <person name="Bowler C."/>
            <person name="Lohr M."/>
            <person name="Robbens S."/>
            <person name="Werner G."/>
            <person name="Dubchak I."/>
            <person name="Pazour G.J."/>
            <person name="Ren Q."/>
            <person name="Paulsen I."/>
            <person name="Delwiche C."/>
            <person name="Schmutz J."/>
            <person name="Rokhsar D."/>
            <person name="Van de Peer Y."/>
            <person name="Moreau H."/>
            <person name="Grigoriev I.V."/>
        </authorList>
    </citation>
    <scope>NUCLEOTIDE SEQUENCE [LARGE SCALE GENOMIC DNA]</scope>
    <source>
        <strain evidence="1 2">CCE9901</strain>
    </source>
</reference>
<dbReference type="EMBL" id="CP000582">
    <property type="protein sequence ID" value="ABO94506.1"/>
    <property type="molecule type" value="Genomic_DNA"/>
</dbReference>
<dbReference type="Proteomes" id="UP000001568">
    <property type="component" value="Chromosome 2"/>
</dbReference>
<dbReference type="RefSeq" id="XP_001416213.1">
    <property type="nucleotide sequence ID" value="XM_001416176.1"/>
</dbReference>
<dbReference type="AlphaFoldDB" id="A4RSP4"/>
<dbReference type="HOGENOM" id="CLU_2254679_0_0_1"/>
<protein>
    <submittedName>
        <fullName evidence="1">Uncharacterized protein</fullName>
    </submittedName>
</protein>
<accession>A4RSP4</accession>
<evidence type="ECO:0000313" key="1">
    <source>
        <dbReference type="EMBL" id="ABO94506.1"/>
    </source>
</evidence>
<name>A4RSP4_OSTLU</name>
<organism evidence="1 2">
    <name type="scientific">Ostreococcus lucimarinus (strain CCE9901)</name>
    <dbReference type="NCBI Taxonomy" id="436017"/>
    <lineage>
        <taxon>Eukaryota</taxon>
        <taxon>Viridiplantae</taxon>
        <taxon>Chlorophyta</taxon>
        <taxon>Mamiellophyceae</taxon>
        <taxon>Mamiellales</taxon>
        <taxon>Bathycoccaceae</taxon>
        <taxon>Ostreococcus</taxon>
    </lineage>
</organism>
<sequence length="104" mass="11416">MDDLIVVRCNRDVSKSSLISHVTRTSSAYFETDGVERGERSLGDPGALADSEVWVLTDNGQMLKVADVNQVLPVKLIETASGYVVYSLLLYGLAYSRPQGTYQD</sequence>
<proteinExistence type="predicted"/>
<dbReference type="GeneID" id="5000298"/>
<gene>
    <name evidence="1" type="ORF">OSTLU_30177</name>
</gene>
<evidence type="ECO:0000313" key="2">
    <source>
        <dbReference type="Proteomes" id="UP000001568"/>
    </source>
</evidence>
<keyword evidence="2" id="KW-1185">Reference proteome</keyword>
<dbReference type="Gramene" id="ABO94506">
    <property type="protein sequence ID" value="ABO94506"/>
    <property type="gene ID" value="OSTLU_30177"/>
</dbReference>
<dbReference type="KEGG" id="olu:OSTLU_30177"/>